<feature type="region of interest" description="Disordered" evidence="8">
    <location>
        <begin position="1"/>
        <end position="44"/>
    </location>
</feature>
<protein>
    <recommendedName>
        <fullName evidence="7">Glycogen synthase</fullName>
        <ecNumber evidence="7">2.4.1.21</ecNumber>
    </recommendedName>
    <alternativeName>
        <fullName evidence="7">Starch [bacterial glycogen] synthase</fullName>
    </alternativeName>
</protein>
<comment type="function">
    <text evidence="2 7">Synthesizes alpha-1,4-glucan chains using ADP-glucose.</text>
</comment>
<dbReference type="EC" id="2.4.1.21" evidence="7"/>
<evidence type="ECO:0000256" key="6">
    <source>
        <dbReference type="ARBA" id="ARBA00023056"/>
    </source>
</evidence>
<evidence type="ECO:0000259" key="10">
    <source>
        <dbReference type="Pfam" id="PF08323"/>
    </source>
</evidence>
<comment type="caution">
    <text evidence="11">The sequence shown here is derived from an EMBL/GenBank/DDBJ whole genome shotgun (WGS) entry which is preliminary data.</text>
</comment>
<evidence type="ECO:0000256" key="3">
    <source>
        <dbReference type="ARBA" id="ARBA00010281"/>
    </source>
</evidence>
<dbReference type="InterPro" id="IPR001296">
    <property type="entry name" value="Glyco_trans_1"/>
</dbReference>
<dbReference type="PANTHER" id="PTHR45825:SF11">
    <property type="entry name" value="ALPHA AMYLASE DOMAIN-CONTAINING PROTEIN"/>
    <property type="match status" value="1"/>
</dbReference>
<comment type="pathway">
    <text evidence="7">Glycan biosynthesis; glycogen biosynthesis.</text>
</comment>
<evidence type="ECO:0000313" key="12">
    <source>
        <dbReference type="Proteomes" id="UP000823990"/>
    </source>
</evidence>
<keyword evidence="4 7" id="KW-0328">Glycosyltransferase</keyword>
<dbReference type="Pfam" id="PF08323">
    <property type="entry name" value="Glyco_transf_5"/>
    <property type="match status" value="1"/>
</dbReference>
<evidence type="ECO:0000256" key="8">
    <source>
        <dbReference type="SAM" id="MobiDB-lite"/>
    </source>
</evidence>
<keyword evidence="5 7" id="KW-0808">Transferase</keyword>
<feature type="domain" description="Glycosyl transferase family 1" evidence="9">
    <location>
        <begin position="339"/>
        <end position="484"/>
    </location>
</feature>
<dbReference type="NCBIfam" id="TIGR02095">
    <property type="entry name" value="glgA"/>
    <property type="match status" value="1"/>
</dbReference>
<dbReference type="HAMAP" id="MF_00484">
    <property type="entry name" value="Glycogen_synth"/>
    <property type="match status" value="1"/>
</dbReference>
<evidence type="ECO:0000256" key="4">
    <source>
        <dbReference type="ARBA" id="ARBA00022676"/>
    </source>
</evidence>
<dbReference type="Pfam" id="PF00534">
    <property type="entry name" value="Glycos_transf_1"/>
    <property type="match status" value="1"/>
</dbReference>
<dbReference type="InterPro" id="IPR011835">
    <property type="entry name" value="GS/SS"/>
</dbReference>
<dbReference type="GO" id="GO:0005978">
    <property type="term" value="P:glycogen biosynthetic process"/>
    <property type="evidence" value="ECO:0007669"/>
    <property type="project" value="UniProtKB-UniRule"/>
</dbReference>
<dbReference type="CDD" id="cd03791">
    <property type="entry name" value="GT5_Glycogen_synthase_DULL1-like"/>
    <property type="match status" value="1"/>
</dbReference>
<evidence type="ECO:0000256" key="1">
    <source>
        <dbReference type="ARBA" id="ARBA00001478"/>
    </source>
</evidence>
<dbReference type="InterPro" id="IPR013534">
    <property type="entry name" value="Starch_synth_cat_dom"/>
</dbReference>
<dbReference type="EMBL" id="DXHS01000117">
    <property type="protein sequence ID" value="HIW03029.1"/>
    <property type="molecule type" value="Genomic_DNA"/>
</dbReference>
<gene>
    <name evidence="7" type="primary">glgA</name>
    <name evidence="11" type="ORF">H9892_06790</name>
</gene>
<comment type="catalytic activity">
    <reaction evidence="1 7">
        <text>[(1-&gt;4)-alpha-D-glucosyl](n) + ADP-alpha-D-glucose = [(1-&gt;4)-alpha-D-glucosyl](n+1) + ADP + H(+)</text>
        <dbReference type="Rhea" id="RHEA:18189"/>
        <dbReference type="Rhea" id="RHEA-COMP:9584"/>
        <dbReference type="Rhea" id="RHEA-COMP:9587"/>
        <dbReference type="ChEBI" id="CHEBI:15378"/>
        <dbReference type="ChEBI" id="CHEBI:15444"/>
        <dbReference type="ChEBI" id="CHEBI:57498"/>
        <dbReference type="ChEBI" id="CHEBI:456216"/>
        <dbReference type="EC" id="2.4.1.21"/>
    </reaction>
</comment>
<dbReference type="AlphaFoldDB" id="A0A9D1Q2B8"/>
<feature type="domain" description="Starch synthase catalytic" evidence="10">
    <location>
        <begin position="51"/>
        <end position="286"/>
    </location>
</feature>
<feature type="compositionally biased region" description="Low complexity" evidence="8">
    <location>
        <begin position="1"/>
        <end position="11"/>
    </location>
</feature>
<dbReference type="SUPFAM" id="SSF53756">
    <property type="entry name" value="UDP-Glycosyltransferase/glycogen phosphorylase"/>
    <property type="match status" value="1"/>
</dbReference>
<sequence>MATKKTGAAAAGEKKTAAKRPAAKKTAAEKPAAKRPAAKKPAARKIPEKPRILLVAGECNPFSQTGGLGEVASSLPIAVNELGTAEMAVVTPLYECVGEQYRKDFQFICHINVPVAWRSQYAGLFKYIYRGVTYYFIDNEYYFKRGGLYGYYDDAERFAFFCRAVLELMPYMDFKPDVIHANDWHTALVPIYYKLYYMYAEGDAYSYIQNLFTIHNIEYQGRYDGNLLEEVFGIAGNQYFTLEWGGCVNLMFGAMAYCDRISTVSRTYAEELRSPEHACGLQDAVRRFEGKMTGIVNGIDTVVYNPATALALFEHYDATCPEKKVLNKTGLQKLLGLPEREDVPMITMVSRLAWHKGLDILKQAMTRIVKEDVQFVLLGTGEPEYEGFFRDLERAYPDKVRAIIAFNKDMSQKLFAAGDIYMMPSHSEPCGLGQMMAMRYGTVPIVRNVGGLNDTVHEGEDGNGFVCPVHTGEALAETTLRALAAYRDKPRWQAIMQRGMTEDWSWTASAKKYIELYKEMIANAK</sequence>
<reference evidence="11" key="1">
    <citation type="journal article" date="2021" name="PeerJ">
        <title>Extensive microbial diversity within the chicken gut microbiome revealed by metagenomics and culture.</title>
        <authorList>
            <person name="Gilroy R."/>
            <person name="Ravi A."/>
            <person name="Getino M."/>
            <person name="Pursley I."/>
            <person name="Horton D.L."/>
            <person name="Alikhan N.F."/>
            <person name="Baker D."/>
            <person name="Gharbi K."/>
            <person name="Hall N."/>
            <person name="Watson M."/>
            <person name="Adriaenssens E.M."/>
            <person name="Foster-Nyarko E."/>
            <person name="Jarju S."/>
            <person name="Secka A."/>
            <person name="Antonio M."/>
            <person name="Oren A."/>
            <person name="Chaudhuri R.R."/>
            <person name="La Ragione R."/>
            <person name="Hildebrand F."/>
            <person name="Pallen M.J."/>
        </authorList>
    </citation>
    <scope>NUCLEOTIDE SEQUENCE</scope>
    <source>
        <strain evidence="11">12435</strain>
    </source>
</reference>
<evidence type="ECO:0000256" key="5">
    <source>
        <dbReference type="ARBA" id="ARBA00022679"/>
    </source>
</evidence>
<dbReference type="Proteomes" id="UP000823990">
    <property type="component" value="Unassembled WGS sequence"/>
</dbReference>
<dbReference type="PANTHER" id="PTHR45825">
    <property type="entry name" value="GRANULE-BOUND STARCH SYNTHASE 1, CHLOROPLASTIC/AMYLOPLASTIC"/>
    <property type="match status" value="1"/>
</dbReference>
<dbReference type="GO" id="GO:0009011">
    <property type="term" value="F:alpha-1,4-glucan glucosyltransferase (ADP-glucose donor) activity"/>
    <property type="evidence" value="ECO:0007669"/>
    <property type="project" value="UniProtKB-UniRule"/>
</dbReference>
<keyword evidence="6 7" id="KW-0320">Glycogen biosynthesis</keyword>
<evidence type="ECO:0000259" key="9">
    <source>
        <dbReference type="Pfam" id="PF00534"/>
    </source>
</evidence>
<dbReference type="GO" id="GO:0004373">
    <property type="term" value="F:alpha-1,4-glucan glucosyltransferase (UDP-glucose donor) activity"/>
    <property type="evidence" value="ECO:0007669"/>
    <property type="project" value="InterPro"/>
</dbReference>
<dbReference type="Gene3D" id="3.40.50.2000">
    <property type="entry name" value="Glycogen Phosphorylase B"/>
    <property type="match status" value="2"/>
</dbReference>
<evidence type="ECO:0000256" key="2">
    <source>
        <dbReference type="ARBA" id="ARBA00002764"/>
    </source>
</evidence>
<name>A0A9D1Q2B8_9FIRM</name>
<comment type="caution">
    <text evidence="7">Lacks conserved residue(s) required for the propagation of feature annotation.</text>
</comment>
<organism evidence="11 12">
    <name type="scientific">Candidatus Protoclostridium stercorigallinarum</name>
    <dbReference type="NCBI Taxonomy" id="2838741"/>
    <lineage>
        <taxon>Bacteria</taxon>
        <taxon>Bacillati</taxon>
        <taxon>Bacillota</taxon>
        <taxon>Clostridia</taxon>
        <taxon>Candidatus Protoclostridium</taxon>
    </lineage>
</organism>
<proteinExistence type="inferred from homology"/>
<evidence type="ECO:0000313" key="11">
    <source>
        <dbReference type="EMBL" id="HIW03029.1"/>
    </source>
</evidence>
<comment type="similarity">
    <text evidence="3 7">Belongs to the glycosyltransferase 1 family. Bacterial/plant glycogen synthase subfamily.</text>
</comment>
<evidence type="ECO:0000256" key="7">
    <source>
        <dbReference type="HAMAP-Rule" id="MF_00484"/>
    </source>
</evidence>
<reference evidence="11" key="2">
    <citation type="submission" date="2021-04" db="EMBL/GenBank/DDBJ databases">
        <authorList>
            <person name="Gilroy R."/>
        </authorList>
    </citation>
    <scope>NUCLEOTIDE SEQUENCE</scope>
    <source>
        <strain evidence="11">12435</strain>
    </source>
</reference>
<accession>A0A9D1Q2B8</accession>